<proteinExistence type="predicted"/>
<dbReference type="SMART" id="SM00220">
    <property type="entry name" value="S_TKc"/>
    <property type="match status" value="1"/>
</dbReference>
<dbReference type="EMBL" id="FUYN01000011">
    <property type="protein sequence ID" value="SKB73119.1"/>
    <property type="molecule type" value="Genomic_DNA"/>
</dbReference>
<gene>
    <name evidence="3" type="ORF">SAMN02745120_0090</name>
</gene>
<feature type="repeat" description="TPR" evidence="1">
    <location>
        <begin position="438"/>
        <end position="471"/>
    </location>
</feature>
<dbReference type="Proteomes" id="UP000243406">
    <property type="component" value="Unassembled WGS sequence"/>
</dbReference>
<dbReference type="InterPro" id="IPR019734">
    <property type="entry name" value="TPR_rpt"/>
</dbReference>
<dbReference type="GO" id="GO:0004674">
    <property type="term" value="F:protein serine/threonine kinase activity"/>
    <property type="evidence" value="ECO:0007669"/>
    <property type="project" value="InterPro"/>
</dbReference>
<dbReference type="PANTHER" id="PTHR24348">
    <property type="entry name" value="SERINE/THREONINE-PROTEIN KINASE UNC-51-RELATED"/>
    <property type="match status" value="1"/>
</dbReference>
<dbReference type="SUPFAM" id="SSF48452">
    <property type="entry name" value="TPR-like"/>
    <property type="match status" value="1"/>
</dbReference>
<dbReference type="AlphaFoldDB" id="A0A1T5DN57"/>
<dbReference type="OrthoDB" id="9788659at2"/>
<evidence type="ECO:0000313" key="4">
    <source>
        <dbReference type="Proteomes" id="UP000243406"/>
    </source>
</evidence>
<accession>A0A1T5DN57</accession>
<dbReference type="GO" id="GO:0005737">
    <property type="term" value="C:cytoplasm"/>
    <property type="evidence" value="ECO:0007669"/>
    <property type="project" value="TreeGrafter"/>
</dbReference>
<organism evidence="3 4">
    <name type="scientific">Acetoanaerobium noterae</name>
    <dbReference type="NCBI Taxonomy" id="745369"/>
    <lineage>
        <taxon>Bacteria</taxon>
        <taxon>Bacillati</taxon>
        <taxon>Bacillota</taxon>
        <taxon>Clostridia</taxon>
        <taxon>Peptostreptococcales</taxon>
        <taxon>Filifactoraceae</taxon>
        <taxon>Acetoanaerobium</taxon>
    </lineage>
</organism>
<feature type="domain" description="Protein kinase" evidence="2">
    <location>
        <begin position="20"/>
        <end position="273"/>
    </location>
</feature>
<dbReference type="GO" id="GO:0005524">
    <property type="term" value="F:ATP binding"/>
    <property type="evidence" value="ECO:0007669"/>
    <property type="project" value="InterPro"/>
</dbReference>
<evidence type="ECO:0000256" key="1">
    <source>
        <dbReference type="PROSITE-ProRule" id="PRU00339"/>
    </source>
</evidence>
<dbReference type="InterPro" id="IPR011009">
    <property type="entry name" value="Kinase-like_dom_sf"/>
</dbReference>
<dbReference type="Pfam" id="PF13181">
    <property type="entry name" value="TPR_8"/>
    <property type="match status" value="1"/>
</dbReference>
<dbReference type="InterPro" id="IPR011990">
    <property type="entry name" value="TPR-like_helical_dom_sf"/>
</dbReference>
<dbReference type="PROSITE" id="PS50011">
    <property type="entry name" value="PROTEIN_KINASE_DOM"/>
    <property type="match status" value="1"/>
</dbReference>
<dbReference type="RefSeq" id="WP_079590771.1">
    <property type="nucleotide sequence ID" value="NZ_FUYN01000011.1"/>
</dbReference>
<dbReference type="PROSITE" id="PS50005">
    <property type="entry name" value="TPR"/>
    <property type="match status" value="2"/>
</dbReference>
<dbReference type="PROSITE" id="PS00108">
    <property type="entry name" value="PROTEIN_KINASE_ST"/>
    <property type="match status" value="1"/>
</dbReference>
<dbReference type="Pfam" id="PF00069">
    <property type="entry name" value="Pkinase"/>
    <property type="match status" value="1"/>
</dbReference>
<reference evidence="4" key="1">
    <citation type="submission" date="2017-02" db="EMBL/GenBank/DDBJ databases">
        <authorList>
            <person name="Varghese N."/>
            <person name="Submissions S."/>
        </authorList>
    </citation>
    <scope>NUCLEOTIDE SEQUENCE [LARGE SCALE GENOMIC DNA]</scope>
    <source>
        <strain evidence="4">ATCC 35199</strain>
    </source>
</reference>
<protein>
    <submittedName>
        <fullName evidence="3">Tetratricopeptide repeat-containing protein</fullName>
    </submittedName>
</protein>
<evidence type="ECO:0000259" key="2">
    <source>
        <dbReference type="PROSITE" id="PS50011"/>
    </source>
</evidence>
<feature type="repeat" description="TPR" evidence="1">
    <location>
        <begin position="370"/>
        <end position="403"/>
    </location>
</feature>
<evidence type="ECO:0000313" key="3">
    <source>
        <dbReference type="EMBL" id="SKB73119.1"/>
    </source>
</evidence>
<dbReference type="InterPro" id="IPR008271">
    <property type="entry name" value="Ser/Thr_kinase_AS"/>
</dbReference>
<keyword evidence="4" id="KW-1185">Reference proteome</keyword>
<dbReference type="CDD" id="cd14014">
    <property type="entry name" value="STKc_PknB_like"/>
    <property type="match status" value="1"/>
</dbReference>
<dbReference type="Gene3D" id="1.10.510.10">
    <property type="entry name" value="Transferase(Phosphotransferase) domain 1"/>
    <property type="match status" value="1"/>
</dbReference>
<dbReference type="Gene3D" id="1.25.40.10">
    <property type="entry name" value="Tetratricopeptide repeat domain"/>
    <property type="match status" value="2"/>
</dbReference>
<sequence length="485" mass="56845">MGKKAVNFRPKENTKIGNKYIIQEYIDSGTFGTVWKAINLETSQVIALKIPKNQERGDETLSEGKRLLNYKHPNIIQLHWMGRVENTGIFVIEMEYFNGRKLSDDMNLNKFNNPKTFEQVFELYFKVLNAIKYLHTLKISHGDIKPQNIMIDGDSVKVTDFGTSKFIENIFINTVDGGGTWSYMAPEVAGSKKRHLNSDIYSLGVLLYQLLTGRTPHRTAIQLLENLPYPKPREINDNISVELEQVIIRALDRNPEERYLTVQDLEDDIRKAITEKNKTLVLYERSKDLTDKVKDRDWLDILISYYNKDDYESAELLLKNKIENNVKIPDVYYHLAYVYVKQGRYYDALKHIKLVNVSDIENIRQDAFEDTVNYLKARIYLELKEYDKSIHLYDQLVNKNPENIDYRYKLACVYALNYHEDKAIEILENINKETPGILAVVKKLGHAYDQIKTYGKARGYYNFALRLDPEDEKIKERLEIYKKYL</sequence>
<dbReference type="InterPro" id="IPR000719">
    <property type="entry name" value="Prot_kinase_dom"/>
</dbReference>
<dbReference type="SUPFAM" id="SSF56112">
    <property type="entry name" value="Protein kinase-like (PK-like)"/>
    <property type="match status" value="1"/>
</dbReference>
<dbReference type="SMART" id="SM00028">
    <property type="entry name" value="TPR"/>
    <property type="match status" value="3"/>
</dbReference>
<keyword evidence="1" id="KW-0802">TPR repeat</keyword>
<name>A0A1T5DN57_9FIRM</name>
<dbReference type="InterPro" id="IPR045269">
    <property type="entry name" value="Atg1-like"/>
</dbReference>